<reference evidence="2 3" key="1">
    <citation type="submission" date="2020-08" db="EMBL/GenBank/DDBJ databases">
        <title>Genomic Encyclopedia of Type Strains, Phase IV (KMG-IV): sequencing the most valuable type-strain genomes for metagenomic binning, comparative biology and taxonomic classification.</title>
        <authorList>
            <person name="Goeker M."/>
        </authorList>
    </citation>
    <scope>NUCLEOTIDE SEQUENCE [LARGE SCALE GENOMIC DNA]</scope>
    <source>
        <strain evidence="2 3">DSM 14878</strain>
    </source>
</reference>
<evidence type="ECO:0000313" key="2">
    <source>
        <dbReference type="EMBL" id="MBB3873585.1"/>
    </source>
</evidence>
<accession>A0A7W6A8D4</accession>
<evidence type="ECO:0000256" key="1">
    <source>
        <dbReference type="SAM" id="SignalP"/>
    </source>
</evidence>
<dbReference type="RefSeq" id="WP_183198469.1">
    <property type="nucleotide sequence ID" value="NZ_JACIDA010000003.1"/>
</dbReference>
<protein>
    <recommendedName>
        <fullName evidence="4">DUF4384 domain-containing protein</fullName>
    </recommendedName>
</protein>
<proteinExistence type="predicted"/>
<feature type="signal peptide" evidence="1">
    <location>
        <begin position="1"/>
        <end position="24"/>
    </location>
</feature>
<sequence>MRHFWTRSRCIAFLVLAFATPAAAQTLALQAQPEQVEQALGIDFRQVFCTLGGVAIEAVTGPQSAATVTAMARSAGLCPAASAPTGGTAPFPAQAGVDAAKPGLQFKILKVSGTGAQTTVTAATPDTQYAQNEGVILFMAYNAPGYLQIWSIDDTSETLLEGVLLSGSTASALTLPEKARNGFYRFTTSGGTDTLRLRFLPCRHSSNQALEFTSNAYVAAQVAAQTPPAVVSMTSSLPTCPFPSGTFNPAAENDGLFRRPQVQLAPVNASTGAQAAVLTTGGVDNATSLVVDVKLLRR</sequence>
<comment type="caution">
    <text evidence="2">The sequence shown here is derived from an EMBL/GenBank/DDBJ whole genome shotgun (WGS) entry which is preliminary data.</text>
</comment>
<evidence type="ECO:0008006" key="4">
    <source>
        <dbReference type="Google" id="ProtNLM"/>
    </source>
</evidence>
<keyword evidence="1" id="KW-0732">Signal</keyword>
<name>A0A7W6A8D4_9CAUL</name>
<gene>
    <name evidence="2" type="ORF">GGR11_003147</name>
</gene>
<dbReference type="AlphaFoldDB" id="A0A7W6A8D4"/>
<organism evidence="2 3">
    <name type="scientific">Brevundimonas mediterranea</name>
    <dbReference type="NCBI Taxonomy" id="74329"/>
    <lineage>
        <taxon>Bacteria</taxon>
        <taxon>Pseudomonadati</taxon>
        <taxon>Pseudomonadota</taxon>
        <taxon>Alphaproteobacteria</taxon>
        <taxon>Caulobacterales</taxon>
        <taxon>Caulobacteraceae</taxon>
        <taxon>Brevundimonas</taxon>
    </lineage>
</organism>
<dbReference type="EMBL" id="JACIDA010000003">
    <property type="protein sequence ID" value="MBB3873585.1"/>
    <property type="molecule type" value="Genomic_DNA"/>
</dbReference>
<evidence type="ECO:0000313" key="3">
    <source>
        <dbReference type="Proteomes" id="UP000532936"/>
    </source>
</evidence>
<feature type="chain" id="PRO_5030835950" description="DUF4384 domain-containing protein" evidence="1">
    <location>
        <begin position="25"/>
        <end position="298"/>
    </location>
</feature>
<dbReference type="Proteomes" id="UP000532936">
    <property type="component" value="Unassembled WGS sequence"/>
</dbReference>